<protein>
    <submittedName>
        <fullName evidence="2">Uncharacterized protein</fullName>
    </submittedName>
</protein>
<reference evidence="2" key="1">
    <citation type="submission" date="2021-01" db="EMBL/GenBank/DDBJ databases">
        <authorList>
            <person name="Corre E."/>
            <person name="Pelletier E."/>
            <person name="Niang G."/>
            <person name="Scheremetjew M."/>
            <person name="Finn R."/>
            <person name="Kale V."/>
            <person name="Holt S."/>
            <person name="Cochrane G."/>
            <person name="Meng A."/>
            <person name="Brown T."/>
            <person name="Cohen L."/>
        </authorList>
    </citation>
    <scope>NUCLEOTIDE SEQUENCE</scope>
    <source>
        <strain evidence="2">SM1012Den-03</strain>
    </source>
</reference>
<gene>
    <name evidence="2" type="ORF">SMAR0320_LOCUS6656</name>
</gene>
<evidence type="ECO:0000313" key="2">
    <source>
        <dbReference type="EMBL" id="CAD9590129.1"/>
    </source>
</evidence>
<feature type="region of interest" description="Disordered" evidence="1">
    <location>
        <begin position="1"/>
        <end position="70"/>
    </location>
</feature>
<dbReference type="AlphaFoldDB" id="A0A7S2KY11"/>
<proteinExistence type="predicted"/>
<accession>A0A7S2KY11</accession>
<feature type="compositionally biased region" description="Polar residues" evidence="1">
    <location>
        <begin position="1"/>
        <end position="12"/>
    </location>
</feature>
<feature type="compositionally biased region" description="Low complexity" evidence="1">
    <location>
        <begin position="55"/>
        <end position="68"/>
    </location>
</feature>
<name>A0A7S2KY11_9STRA</name>
<dbReference type="EMBL" id="HBGZ01009283">
    <property type="protein sequence ID" value="CAD9590129.1"/>
    <property type="molecule type" value="Transcribed_RNA"/>
</dbReference>
<evidence type="ECO:0000256" key="1">
    <source>
        <dbReference type="SAM" id="MobiDB-lite"/>
    </source>
</evidence>
<organism evidence="2">
    <name type="scientific">Skeletonema marinoi</name>
    <dbReference type="NCBI Taxonomy" id="267567"/>
    <lineage>
        <taxon>Eukaryota</taxon>
        <taxon>Sar</taxon>
        <taxon>Stramenopiles</taxon>
        <taxon>Ochrophyta</taxon>
        <taxon>Bacillariophyta</taxon>
        <taxon>Coscinodiscophyceae</taxon>
        <taxon>Thalassiosirophycidae</taxon>
        <taxon>Thalassiosirales</taxon>
        <taxon>Skeletonemataceae</taxon>
        <taxon>Skeletonema</taxon>
        <taxon>Skeletonema marinoi-dohrnii complex</taxon>
    </lineage>
</organism>
<feature type="compositionally biased region" description="Acidic residues" evidence="1">
    <location>
        <begin position="40"/>
        <end position="54"/>
    </location>
</feature>
<sequence length="125" mass="13798">MDDDNPSSSSTKGVAVRKDPPLFTDHPAPDAKRPCLDNAPNDDIDDDDIDDDEWTSCSMSDRSSSTDSELTELIKNGIKENGGDEYVDEVADHHGVIITSARKEHPEASWRLLHQAVLGRGRRLL</sequence>